<dbReference type="WBParaSite" id="nRc.2.0.1.t01773-RA">
    <property type="protein sequence ID" value="nRc.2.0.1.t01773-RA"/>
    <property type="gene ID" value="nRc.2.0.1.g01773"/>
</dbReference>
<evidence type="ECO:0000313" key="2">
    <source>
        <dbReference type="WBParaSite" id="nRc.2.0.1.t01773-RA"/>
    </source>
</evidence>
<evidence type="ECO:0000313" key="1">
    <source>
        <dbReference type="Proteomes" id="UP000887565"/>
    </source>
</evidence>
<keyword evidence="1" id="KW-1185">Reference proteome</keyword>
<organism evidence="1 2">
    <name type="scientific">Romanomermis culicivorax</name>
    <name type="common">Nematode worm</name>
    <dbReference type="NCBI Taxonomy" id="13658"/>
    <lineage>
        <taxon>Eukaryota</taxon>
        <taxon>Metazoa</taxon>
        <taxon>Ecdysozoa</taxon>
        <taxon>Nematoda</taxon>
        <taxon>Enoplea</taxon>
        <taxon>Dorylaimia</taxon>
        <taxon>Mermithida</taxon>
        <taxon>Mermithoidea</taxon>
        <taxon>Mermithidae</taxon>
        <taxon>Romanomermis</taxon>
    </lineage>
</organism>
<proteinExistence type="predicted"/>
<protein>
    <submittedName>
        <fullName evidence="2">Uncharacterized protein</fullName>
    </submittedName>
</protein>
<accession>A0A915HID5</accession>
<name>A0A915HID5_ROMCU</name>
<sequence length="68" mass="7333">MHDKNFLGKRVLGLFIEELHGFGDPSMDPGNMGYIPSSIAYANSMNSDLRSISPQLVASDLSSPSCSE</sequence>
<dbReference type="Proteomes" id="UP000887565">
    <property type="component" value="Unplaced"/>
</dbReference>
<dbReference type="AlphaFoldDB" id="A0A915HID5"/>
<reference evidence="2" key="1">
    <citation type="submission" date="2022-11" db="UniProtKB">
        <authorList>
            <consortium name="WormBaseParasite"/>
        </authorList>
    </citation>
    <scope>IDENTIFICATION</scope>
</reference>